<feature type="region of interest" description="Disordered" evidence="1">
    <location>
        <begin position="197"/>
        <end position="216"/>
    </location>
</feature>
<proteinExistence type="predicted"/>
<keyword evidence="2" id="KW-0812">Transmembrane</keyword>
<evidence type="ECO:0000256" key="2">
    <source>
        <dbReference type="SAM" id="Phobius"/>
    </source>
</evidence>
<dbReference type="EMBL" id="JBJKFK010000175">
    <property type="protein sequence ID" value="KAL3319053.1"/>
    <property type="molecule type" value="Genomic_DNA"/>
</dbReference>
<organism evidence="4 5">
    <name type="scientific">Cichlidogyrus casuarinus</name>
    <dbReference type="NCBI Taxonomy" id="1844966"/>
    <lineage>
        <taxon>Eukaryota</taxon>
        <taxon>Metazoa</taxon>
        <taxon>Spiralia</taxon>
        <taxon>Lophotrochozoa</taxon>
        <taxon>Platyhelminthes</taxon>
        <taxon>Monogenea</taxon>
        <taxon>Monopisthocotylea</taxon>
        <taxon>Dactylogyridea</taxon>
        <taxon>Ancyrocephalidae</taxon>
        <taxon>Cichlidogyrus</taxon>
    </lineage>
</organism>
<accession>A0ABD2QHL9</accession>
<feature type="signal peptide" evidence="3">
    <location>
        <begin position="1"/>
        <end position="21"/>
    </location>
</feature>
<feature type="transmembrane region" description="Helical" evidence="2">
    <location>
        <begin position="158"/>
        <end position="184"/>
    </location>
</feature>
<evidence type="ECO:0000256" key="3">
    <source>
        <dbReference type="SAM" id="SignalP"/>
    </source>
</evidence>
<gene>
    <name evidence="4" type="ORF">Ciccas_002280</name>
</gene>
<evidence type="ECO:0000313" key="4">
    <source>
        <dbReference type="EMBL" id="KAL3319053.1"/>
    </source>
</evidence>
<feature type="compositionally biased region" description="Basic and acidic residues" evidence="1">
    <location>
        <begin position="202"/>
        <end position="212"/>
    </location>
</feature>
<dbReference type="AlphaFoldDB" id="A0ABD2QHL9"/>
<evidence type="ECO:0000313" key="5">
    <source>
        <dbReference type="Proteomes" id="UP001626550"/>
    </source>
</evidence>
<dbReference type="Proteomes" id="UP001626550">
    <property type="component" value="Unassembled WGS sequence"/>
</dbReference>
<evidence type="ECO:0000256" key="1">
    <source>
        <dbReference type="SAM" id="MobiDB-lite"/>
    </source>
</evidence>
<comment type="caution">
    <text evidence="4">The sequence shown here is derived from an EMBL/GenBank/DDBJ whole genome shotgun (WGS) entry which is preliminary data.</text>
</comment>
<keyword evidence="5" id="KW-1185">Reference proteome</keyword>
<feature type="chain" id="PRO_5044864884" evidence="3">
    <location>
        <begin position="22"/>
        <end position="397"/>
    </location>
</feature>
<keyword evidence="2" id="KW-1133">Transmembrane helix</keyword>
<name>A0ABD2QHL9_9PLAT</name>
<reference evidence="4 5" key="1">
    <citation type="submission" date="2024-11" db="EMBL/GenBank/DDBJ databases">
        <title>Adaptive evolution of stress response genes in parasites aligns with host niche diversity.</title>
        <authorList>
            <person name="Hahn C."/>
            <person name="Resl P."/>
        </authorList>
    </citation>
    <scope>NUCLEOTIDE SEQUENCE [LARGE SCALE GENOMIC DNA]</scope>
    <source>
        <strain evidence="4">EGGRZ-B1_66</strain>
        <tissue evidence="4">Body</tissue>
    </source>
</reference>
<protein>
    <submittedName>
        <fullName evidence="4">Uncharacterized protein</fullName>
    </submittedName>
</protein>
<keyword evidence="2" id="KW-0472">Membrane</keyword>
<keyword evidence="3" id="KW-0732">Signal</keyword>
<sequence>MPPKLISSLLLLVSHYALTFGSPTLNNTYVIVGSFPENGLQMNKSKLSPTDLDSLGLWTSWSEWSVCGPETNCERSRWRSCESLKEILNYTEMHNLSFPHMNAAGLNFCNVSMVKTNETQFKLCLENVICMKEVRYLGYSLSKLKNKILPEGLELSELVLYMGAFVAFLVLIIVTVTLVVYICVNCKSLKLGPDTSNFGRKKTADEESKTETVRSGTRNGFVGVQMPKLFVNEKEETPPYDMPRINPIFEPPIDRTKLMPSQQLMQMSFHGVRNLKSPMNQYEIATGSSNTPVYARVRHPSMELNKNLPIKRDPEKRLLAQANQSLKSRVEFEDQPQDKKKRTSLSPVYLKRPPLRIDDFSLVNGESKVDENVVRYPRIVKQAGTPQSSQTFYRTMR</sequence>